<dbReference type="Proteomes" id="UP000315289">
    <property type="component" value="Unassembled WGS sequence"/>
</dbReference>
<evidence type="ECO:0000313" key="3">
    <source>
        <dbReference type="Proteomes" id="UP000315289"/>
    </source>
</evidence>
<name>A0A557SV12_9ARCH</name>
<keyword evidence="3" id="KW-1185">Reference proteome</keyword>
<dbReference type="PANTHER" id="PTHR42658:SF1">
    <property type="entry name" value="HYDROLASE TATD"/>
    <property type="match status" value="1"/>
</dbReference>
<protein>
    <submittedName>
        <fullName evidence="2">Putative TatD-like deoxyribonuclease</fullName>
    </submittedName>
</protein>
<dbReference type="InterPro" id="IPR032466">
    <property type="entry name" value="Metal_Hydrolase"/>
</dbReference>
<dbReference type="PANTHER" id="PTHR42658">
    <property type="entry name" value="HYDROLASE TATD"/>
    <property type="match status" value="1"/>
</dbReference>
<dbReference type="Gene3D" id="3.20.20.140">
    <property type="entry name" value="Metal-dependent hydrolases"/>
    <property type="match status" value="1"/>
</dbReference>
<accession>A0A557SV12</accession>
<dbReference type="PIRSF" id="PIRSF005295">
    <property type="entry name" value="UCP005295_TatD"/>
    <property type="match status" value="1"/>
</dbReference>
<dbReference type="EMBL" id="VOAH01000007">
    <property type="protein sequence ID" value="TVP40436.1"/>
    <property type="molecule type" value="Genomic_DNA"/>
</dbReference>
<dbReference type="InterPro" id="IPR001130">
    <property type="entry name" value="TatD-like"/>
</dbReference>
<proteinExistence type="inferred from homology"/>
<evidence type="ECO:0000313" key="2">
    <source>
        <dbReference type="EMBL" id="TVP40436.1"/>
    </source>
</evidence>
<dbReference type="SUPFAM" id="SSF51556">
    <property type="entry name" value="Metallo-dependent hydrolases"/>
    <property type="match status" value="1"/>
</dbReference>
<dbReference type="OrthoDB" id="359310at2157"/>
<dbReference type="InterPro" id="IPR012022">
    <property type="entry name" value="UCP005295"/>
</dbReference>
<gene>
    <name evidence="2" type="ORF">NARC_70013</name>
</gene>
<reference evidence="2 3" key="1">
    <citation type="journal article" date="2019" name="Front. Microbiol.">
        <title>Ammonia Oxidation by the Arctic Terrestrial Thaumarchaeote Candidatus Nitrosocosmicus arcticus Is Stimulated by Increasing Temperatures.</title>
        <authorList>
            <person name="Alves R.J.E."/>
            <person name="Kerou M."/>
            <person name="Zappe A."/>
            <person name="Bittner R."/>
            <person name="Abby S.S."/>
            <person name="Schmidt H.A."/>
            <person name="Pfeifer K."/>
            <person name="Schleper C."/>
        </authorList>
    </citation>
    <scope>NUCLEOTIDE SEQUENCE [LARGE SCALE GENOMIC DNA]</scope>
    <source>
        <strain evidence="2 3">Kfb</strain>
    </source>
</reference>
<comment type="caution">
    <text evidence="2">The sequence shown here is derived from an EMBL/GenBank/DDBJ whole genome shotgun (WGS) entry which is preliminary data.</text>
</comment>
<dbReference type="GO" id="GO:0046872">
    <property type="term" value="F:metal ion binding"/>
    <property type="evidence" value="ECO:0007669"/>
    <property type="project" value="UniProtKB-KW"/>
</dbReference>
<comment type="similarity">
    <text evidence="1">Belongs to the metallo-dependent hydrolases superfamily.</text>
</comment>
<evidence type="ECO:0000256" key="1">
    <source>
        <dbReference type="PIRNR" id="PIRNR005295"/>
    </source>
</evidence>
<keyword evidence="1" id="KW-0378">Hydrolase</keyword>
<dbReference type="RefSeq" id="WP_144730524.1">
    <property type="nucleotide sequence ID" value="NZ_ML675583.1"/>
</dbReference>
<dbReference type="GO" id="GO:0016788">
    <property type="term" value="F:hydrolase activity, acting on ester bonds"/>
    <property type="evidence" value="ECO:0007669"/>
    <property type="project" value="UniProtKB-UniRule"/>
</dbReference>
<organism evidence="2 3">
    <name type="scientific">Candidatus Nitrosocosmicus arcticus</name>
    <dbReference type="NCBI Taxonomy" id="2035267"/>
    <lineage>
        <taxon>Archaea</taxon>
        <taxon>Nitrososphaerota</taxon>
        <taxon>Nitrososphaeria</taxon>
        <taxon>Nitrososphaerales</taxon>
        <taxon>Nitrososphaeraceae</taxon>
        <taxon>Candidatus Nitrosocosmicus</taxon>
    </lineage>
</organism>
<keyword evidence="1" id="KW-0479">Metal-binding</keyword>
<dbReference type="Pfam" id="PF01026">
    <property type="entry name" value="TatD_DNase"/>
    <property type="match status" value="1"/>
</dbReference>
<dbReference type="AlphaFoldDB" id="A0A557SV12"/>
<sequence length="271" mass="31291">MVTLFDPHIHMYSRTTDDYELMSKAGIEIVVEPSFWLGGLRTSVGTFIDYWEHIISFEARRAKEYGIEHFACISVNPKESMNRTLALAAIESMRKYVDRENVVAIGEIGYNLINDLEEEIFVKQLEIAIEKNMLIMIHLPHYNKKEAITRIEGLMNHNSQIGTYDRKKILIDHNTEETIKKVLDMGVYAGLTVYPVTKLSPERAIKIIRIQGSDKIMINSSADWGPSDPLSVPTVSREMRKENMSKKDIENVTFFNAYDFYKQSPKFTWRG</sequence>